<name>A0ABQ3GAI7_9BURK</name>
<keyword evidence="2" id="KW-1185">Reference proteome</keyword>
<proteinExistence type="predicted"/>
<gene>
    <name evidence="1" type="ORF">GCM10007320_54410</name>
</gene>
<organism evidence="1 2">
    <name type="scientific">Pseudorhodoferax aquiterrae</name>
    <dbReference type="NCBI Taxonomy" id="747304"/>
    <lineage>
        <taxon>Bacteria</taxon>
        <taxon>Pseudomonadati</taxon>
        <taxon>Pseudomonadota</taxon>
        <taxon>Betaproteobacteria</taxon>
        <taxon>Burkholderiales</taxon>
        <taxon>Comamonadaceae</taxon>
    </lineage>
</organism>
<dbReference type="RefSeq" id="WP_189690019.1">
    <property type="nucleotide sequence ID" value="NZ_BMYK01000026.1"/>
</dbReference>
<protein>
    <submittedName>
        <fullName evidence="1">Uncharacterized protein</fullName>
    </submittedName>
</protein>
<sequence>MTMQERVREHAVAAGILAADEGMNSYVAEGAAWCADACAHAVRAGTDLRDVSADLCLHMRKAGASGAEQAFAQLVIAEIEALIGRMADAEEDDDVFDAIVARFEWTERVHEGEAIKQLLRIENAGDLCARERLQSKQIYETALLAHFGNRARAFRAWAVWAADPDSIEAAPWRAHHDRAQQLAFAGLDLVAAARVSVRFSLHP</sequence>
<evidence type="ECO:0000313" key="2">
    <source>
        <dbReference type="Proteomes" id="UP000626210"/>
    </source>
</evidence>
<dbReference type="EMBL" id="BMYK01000026">
    <property type="protein sequence ID" value="GHC98516.1"/>
    <property type="molecule type" value="Genomic_DNA"/>
</dbReference>
<evidence type="ECO:0000313" key="1">
    <source>
        <dbReference type="EMBL" id="GHC98516.1"/>
    </source>
</evidence>
<comment type="caution">
    <text evidence="1">The sequence shown here is derived from an EMBL/GenBank/DDBJ whole genome shotgun (WGS) entry which is preliminary data.</text>
</comment>
<reference evidence="2" key="1">
    <citation type="journal article" date="2019" name="Int. J. Syst. Evol. Microbiol.">
        <title>The Global Catalogue of Microorganisms (GCM) 10K type strain sequencing project: providing services to taxonomists for standard genome sequencing and annotation.</title>
        <authorList>
            <consortium name="The Broad Institute Genomics Platform"/>
            <consortium name="The Broad Institute Genome Sequencing Center for Infectious Disease"/>
            <person name="Wu L."/>
            <person name="Ma J."/>
        </authorList>
    </citation>
    <scope>NUCLEOTIDE SEQUENCE [LARGE SCALE GENOMIC DNA]</scope>
    <source>
        <strain evidence="2">KCTC 23314</strain>
    </source>
</reference>
<accession>A0ABQ3GAI7</accession>
<dbReference type="Proteomes" id="UP000626210">
    <property type="component" value="Unassembled WGS sequence"/>
</dbReference>